<feature type="chain" id="PRO_5032396795" evidence="2">
    <location>
        <begin position="22"/>
        <end position="176"/>
    </location>
</feature>
<feature type="signal peptide" evidence="2">
    <location>
        <begin position="1"/>
        <end position="21"/>
    </location>
</feature>
<dbReference type="AlphaFoldDB" id="A0A839F3Q2"/>
<dbReference type="Gene3D" id="2.30.30.830">
    <property type="match status" value="1"/>
</dbReference>
<sequence>MKMRITVPLRAGAVLLLAALAGCTPSESPQQWVAREKAKKGAPLAPLPVIKTFEVFLYKDQDLRDPFGLSAEEQEQANSSGPHPDQNRPREPLESFPLDGLKMSGTLGSAKSIEGLVRDPDGVVHRVRVGNYLGQNYGRVLAISEDRIDLVELVTNGAGGWMERQATISLGDTKKQ</sequence>
<proteinExistence type="predicted"/>
<accession>A0A839F3Q2</accession>
<keyword evidence="2" id="KW-0732">Signal</keyword>
<dbReference type="Pfam" id="PF04351">
    <property type="entry name" value="PilP"/>
    <property type="match status" value="1"/>
</dbReference>
<comment type="caution">
    <text evidence="3">The sequence shown here is derived from an EMBL/GenBank/DDBJ whole genome shotgun (WGS) entry which is preliminary data.</text>
</comment>
<dbReference type="EMBL" id="JACGXL010000007">
    <property type="protein sequence ID" value="MBA8889673.1"/>
    <property type="molecule type" value="Genomic_DNA"/>
</dbReference>
<evidence type="ECO:0000256" key="1">
    <source>
        <dbReference type="SAM" id="MobiDB-lite"/>
    </source>
</evidence>
<dbReference type="PIRSF" id="PIRSF016481">
    <property type="entry name" value="Pilus_assembly_PilP"/>
    <property type="match status" value="1"/>
</dbReference>
<dbReference type="Proteomes" id="UP000550401">
    <property type="component" value="Unassembled WGS sequence"/>
</dbReference>
<name>A0A839F3Q2_9GAMM</name>
<feature type="region of interest" description="Disordered" evidence="1">
    <location>
        <begin position="71"/>
        <end position="98"/>
    </location>
</feature>
<dbReference type="RefSeq" id="WP_182532708.1">
    <property type="nucleotide sequence ID" value="NZ_JACGXL010000007.1"/>
</dbReference>
<evidence type="ECO:0000313" key="4">
    <source>
        <dbReference type="Proteomes" id="UP000550401"/>
    </source>
</evidence>
<evidence type="ECO:0000313" key="3">
    <source>
        <dbReference type="EMBL" id="MBA8889673.1"/>
    </source>
</evidence>
<dbReference type="InterPro" id="IPR007446">
    <property type="entry name" value="PilP"/>
</dbReference>
<dbReference type="PROSITE" id="PS51257">
    <property type="entry name" value="PROKAR_LIPOPROTEIN"/>
    <property type="match status" value="1"/>
</dbReference>
<keyword evidence="4" id="KW-1185">Reference proteome</keyword>
<gene>
    <name evidence="3" type="ORF">FHW12_003919</name>
</gene>
<protein>
    <submittedName>
        <fullName evidence="3">Type IV pilus assembly protein PilP</fullName>
    </submittedName>
</protein>
<organism evidence="3 4">
    <name type="scientific">Dokdonella fugitiva</name>
    <dbReference type="NCBI Taxonomy" id="328517"/>
    <lineage>
        <taxon>Bacteria</taxon>
        <taxon>Pseudomonadati</taxon>
        <taxon>Pseudomonadota</taxon>
        <taxon>Gammaproteobacteria</taxon>
        <taxon>Lysobacterales</taxon>
        <taxon>Rhodanobacteraceae</taxon>
        <taxon>Dokdonella</taxon>
    </lineage>
</organism>
<reference evidence="3 4" key="1">
    <citation type="submission" date="2020-07" db="EMBL/GenBank/DDBJ databases">
        <title>Genomic Encyclopedia of Type Strains, Phase IV (KMG-V): Genome sequencing to study the core and pangenomes of soil and plant-associated prokaryotes.</title>
        <authorList>
            <person name="Whitman W."/>
        </authorList>
    </citation>
    <scope>NUCLEOTIDE SEQUENCE [LARGE SCALE GENOMIC DNA]</scope>
    <source>
        <strain evidence="3 4">RH2WT43</strain>
    </source>
</reference>
<evidence type="ECO:0000256" key="2">
    <source>
        <dbReference type="SAM" id="SignalP"/>
    </source>
</evidence>